<feature type="domain" description="FtsK gamma" evidence="2">
    <location>
        <begin position="5"/>
        <end position="73"/>
    </location>
</feature>
<feature type="transmembrane region" description="Helical" evidence="1">
    <location>
        <begin position="110"/>
        <end position="127"/>
    </location>
</feature>
<dbReference type="EMBL" id="NITY01000017">
    <property type="protein sequence ID" value="PHM38134.1"/>
    <property type="molecule type" value="Genomic_DNA"/>
</dbReference>
<dbReference type="RefSeq" id="WP_169924754.1">
    <property type="nucleotide sequence ID" value="NZ_CAWNQB010000009.1"/>
</dbReference>
<keyword evidence="3" id="KW-0131">Cell cycle</keyword>
<dbReference type="Proteomes" id="UP000198919">
    <property type="component" value="Unassembled WGS sequence"/>
</dbReference>
<dbReference type="EMBL" id="FORG01000029">
    <property type="protein sequence ID" value="SFK10223.1"/>
    <property type="molecule type" value="Genomic_DNA"/>
</dbReference>
<accession>A0A1I3WSQ5</accession>
<dbReference type="Proteomes" id="UP000224607">
    <property type="component" value="Unassembled WGS sequence"/>
</dbReference>
<evidence type="ECO:0000259" key="2">
    <source>
        <dbReference type="SMART" id="SM00843"/>
    </source>
</evidence>
<keyword evidence="6" id="KW-1185">Reference proteome</keyword>
<keyword evidence="1" id="KW-1133">Transmembrane helix</keyword>
<protein>
    <submittedName>
        <fullName evidence="3">Cell division protein FtsK</fullName>
    </submittedName>
    <submittedName>
        <fullName evidence="4">Ftsk gamma domain-containing protein</fullName>
    </submittedName>
</protein>
<dbReference type="GO" id="GO:0051301">
    <property type="term" value="P:cell division"/>
    <property type="evidence" value="ECO:0007669"/>
    <property type="project" value="UniProtKB-KW"/>
</dbReference>
<dbReference type="AlphaFoldDB" id="A0A1I3WSQ5"/>
<proteinExistence type="predicted"/>
<organism evidence="4 5">
    <name type="scientific">Xenorhabdus mauleonii</name>
    <dbReference type="NCBI Taxonomy" id="351675"/>
    <lineage>
        <taxon>Bacteria</taxon>
        <taxon>Pseudomonadati</taxon>
        <taxon>Pseudomonadota</taxon>
        <taxon>Gammaproteobacteria</taxon>
        <taxon>Enterobacterales</taxon>
        <taxon>Morganellaceae</taxon>
        <taxon>Xenorhabdus</taxon>
    </lineage>
</organism>
<evidence type="ECO:0000313" key="3">
    <source>
        <dbReference type="EMBL" id="PHM38134.1"/>
    </source>
</evidence>
<keyword evidence="3" id="KW-0132">Cell division</keyword>
<dbReference type="InterPro" id="IPR018541">
    <property type="entry name" value="Ftsk_gamma"/>
</dbReference>
<dbReference type="Pfam" id="PF09397">
    <property type="entry name" value="FtsK_gamma"/>
    <property type="match status" value="1"/>
</dbReference>
<sequence>MDITKETLDPLFDKAVDYVIANKSISANDLMQFFNIDYNRAVILLEQMEEAGIVTWKEWDGNNKSNQYLVATKEIIKSKVQPQQKPYEYAGKNTSKKGNSKVLGYDGLEWFMALVSFTVILVIFISCSGKPSHYRGNYCSDDEGAYNHAKSFILSNLKFPSTAKFVSFSDVESSVLRGCGFKFIGYVDSQNSFGAMIRTKFNVTVSYEPNKDKYYLEHLDM</sequence>
<evidence type="ECO:0000313" key="5">
    <source>
        <dbReference type="Proteomes" id="UP000198919"/>
    </source>
</evidence>
<dbReference type="STRING" id="351675.SAMN05421680_1296"/>
<evidence type="ECO:0000313" key="4">
    <source>
        <dbReference type="EMBL" id="SFK10223.1"/>
    </source>
</evidence>
<keyword evidence="1" id="KW-0472">Membrane</keyword>
<reference evidence="4" key="2">
    <citation type="submission" date="2016-10" db="EMBL/GenBank/DDBJ databases">
        <authorList>
            <person name="de Groot N.N."/>
        </authorList>
    </citation>
    <scope>NUCLEOTIDE SEQUENCE [LARGE SCALE GENOMIC DNA]</scope>
    <source>
        <strain evidence="4">DSM 17908</strain>
    </source>
</reference>
<dbReference type="InterPro" id="IPR036388">
    <property type="entry name" value="WH-like_DNA-bd_sf"/>
</dbReference>
<name>A0A1I3WSQ5_9GAMM</name>
<dbReference type="SUPFAM" id="SSF46785">
    <property type="entry name" value="Winged helix' DNA-binding domain"/>
    <property type="match status" value="1"/>
</dbReference>
<reference evidence="3 6" key="3">
    <citation type="journal article" date="2017" name="Nat. Microbiol.">
        <title>Natural product diversity associated with the nematode symbionts Photorhabdus and Xenorhabdus.</title>
        <authorList>
            <person name="Tobias N.J."/>
            <person name="Wolff H."/>
            <person name="Djahanschiri B."/>
            <person name="Grundmann F."/>
            <person name="Kronenwerth M."/>
            <person name="Shi Y.M."/>
            <person name="Simonyi S."/>
            <person name="Grun P."/>
            <person name="Shapiro-Ilan D."/>
            <person name="Pidot S.J."/>
            <person name="Stinear T.P."/>
            <person name="Ebersberger I."/>
            <person name="Bode H.B."/>
        </authorList>
    </citation>
    <scope>NUCLEOTIDE SEQUENCE [LARGE SCALE GENOMIC DNA]</scope>
    <source>
        <strain evidence="3 6">DSM 17908</strain>
    </source>
</reference>
<keyword evidence="1" id="KW-0812">Transmembrane</keyword>
<dbReference type="Gene3D" id="1.10.10.10">
    <property type="entry name" value="Winged helix-like DNA-binding domain superfamily/Winged helix DNA-binding domain"/>
    <property type="match status" value="1"/>
</dbReference>
<gene>
    <name evidence="4" type="ORF">SAMN05421680_1296</name>
    <name evidence="3" type="ORF">Xmau_03519</name>
</gene>
<evidence type="ECO:0000313" key="6">
    <source>
        <dbReference type="Proteomes" id="UP000224607"/>
    </source>
</evidence>
<evidence type="ECO:0000256" key="1">
    <source>
        <dbReference type="SAM" id="Phobius"/>
    </source>
</evidence>
<dbReference type="InterPro" id="IPR036390">
    <property type="entry name" value="WH_DNA-bd_sf"/>
</dbReference>
<reference evidence="5" key="1">
    <citation type="submission" date="2016-10" db="EMBL/GenBank/DDBJ databases">
        <authorList>
            <person name="Varghese N."/>
            <person name="Submissions S."/>
        </authorList>
    </citation>
    <scope>NUCLEOTIDE SEQUENCE [LARGE SCALE GENOMIC DNA]</scope>
    <source>
        <strain evidence="5">DSM 17908</strain>
    </source>
</reference>
<dbReference type="SMART" id="SM00843">
    <property type="entry name" value="Ftsk_gamma"/>
    <property type="match status" value="1"/>
</dbReference>